<dbReference type="AlphaFoldDB" id="A0AAN9BWF6"/>
<dbReference type="InterPro" id="IPR024792">
    <property type="entry name" value="RhoGDI_dom_sf"/>
</dbReference>
<sequence length="206" mass="23579">MAEQDEPVQAVAAGEDDENNEDNPDYRPPAPKSLDEILKADQEDESLRKYKEQLLAGAGAGETIVIDDSNPLNVIVKKLAISVEGRDDMELDLTQSKDAIKQNKIVLKEGCKYRVKIFFYVQRDIVAGLRYEQKVYRKGVRVDKGNHMVGSYGPKREMHVYKAPEEDAPSGMLARGDYKVESRFTDDDKHIYLEWEWHLSIKKDFE</sequence>
<dbReference type="FunFam" id="2.70.50.30:FF:000001">
    <property type="entry name" value="Rho GDP-dissociation inhibitor 1"/>
    <property type="match status" value="1"/>
</dbReference>
<gene>
    <name evidence="8" type="ORF">V1264_012435</name>
</gene>
<dbReference type="InterPro" id="IPR014756">
    <property type="entry name" value="Ig_E-set"/>
</dbReference>
<dbReference type="Gene3D" id="2.70.50.30">
    <property type="entry name" value="Coagulation Factor XIII, subunit A, domain 1"/>
    <property type="match status" value="1"/>
</dbReference>
<dbReference type="Pfam" id="PF02115">
    <property type="entry name" value="Rho_GDI"/>
    <property type="match status" value="1"/>
</dbReference>
<evidence type="ECO:0000256" key="7">
    <source>
        <dbReference type="SAM" id="MobiDB-lite"/>
    </source>
</evidence>
<keyword evidence="9" id="KW-1185">Reference proteome</keyword>
<reference evidence="8 9" key="1">
    <citation type="submission" date="2024-02" db="EMBL/GenBank/DDBJ databases">
        <title>Chromosome-scale genome assembly of the rough periwinkle Littorina saxatilis.</title>
        <authorList>
            <person name="De Jode A."/>
            <person name="Faria R."/>
            <person name="Formenti G."/>
            <person name="Sims Y."/>
            <person name="Smith T.P."/>
            <person name="Tracey A."/>
            <person name="Wood J.M.D."/>
            <person name="Zagrodzka Z.B."/>
            <person name="Johannesson K."/>
            <person name="Butlin R.K."/>
            <person name="Leder E.H."/>
        </authorList>
    </citation>
    <scope>NUCLEOTIDE SEQUENCE [LARGE SCALE GENOMIC DNA]</scope>
    <source>
        <strain evidence="8">Snail1</strain>
        <tissue evidence="8">Muscle</tissue>
    </source>
</reference>
<comment type="function">
    <text evidence="4">Inhibits GDP/GTP exchange reaction of RhoB. Interacts specifically with the GDP- and GTP-bound forms of post-translationally processed Rhob and Rhog proteins, both of which show a growth-regulated expression in mammalian cells. Stimulates the release of the GDP-bound but not the GTP-bound RhoB protein. Also inhibits the GDP/GTP exchange of RhoB but shows less ability to inhibit the dissociation of prebound GTP.</text>
</comment>
<name>A0AAN9BWF6_9CAEN</name>
<feature type="compositionally biased region" description="Acidic residues" evidence="7">
    <location>
        <begin position="14"/>
        <end position="23"/>
    </location>
</feature>
<dbReference type="PRINTS" id="PR00492">
    <property type="entry name" value="RHOGDI"/>
</dbReference>
<accession>A0AAN9BWF6</accession>
<comment type="caution">
    <text evidence="8">The sequence shown here is derived from an EMBL/GenBank/DDBJ whole genome shotgun (WGS) entry which is preliminary data.</text>
</comment>
<comment type="similarity">
    <text evidence="2">Belongs to the Rho GDI family.</text>
</comment>
<dbReference type="GO" id="GO:0005094">
    <property type="term" value="F:Rho GDP-dissociation inhibitor activity"/>
    <property type="evidence" value="ECO:0007669"/>
    <property type="project" value="InterPro"/>
</dbReference>
<organism evidence="8 9">
    <name type="scientific">Littorina saxatilis</name>
    <dbReference type="NCBI Taxonomy" id="31220"/>
    <lineage>
        <taxon>Eukaryota</taxon>
        <taxon>Metazoa</taxon>
        <taxon>Spiralia</taxon>
        <taxon>Lophotrochozoa</taxon>
        <taxon>Mollusca</taxon>
        <taxon>Gastropoda</taxon>
        <taxon>Caenogastropoda</taxon>
        <taxon>Littorinimorpha</taxon>
        <taxon>Littorinoidea</taxon>
        <taxon>Littorinidae</taxon>
        <taxon>Littorina</taxon>
    </lineage>
</organism>
<dbReference type="PANTHER" id="PTHR10980:SF3">
    <property type="entry name" value="LD16419P"/>
    <property type="match status" value="1"/>
</dbReference>
<protein>
    <recommendedName>
        <fullName evidence="5">Rho GDP-dissociation inhibitor 3</fullName>
    </recommendedName>
    <alternativeName>
        <fullName evidence="6">Rho-GDI gamma</fullName>
    </alternativeName>
</protein>
<dbReference type="EMBL" id="JBAMIC010000002">
    <property type="protein sequence ID" value="KAK7113078.1"/>
    <property type="molecule type" value="Genomic_DNA"/>
</dbReference>
<dbReference type="GO" id="GO:0007266">
    <property type="term" value="P:Rho protein signal transduction"/>
    <property type="evidence" value="ECO:0007669"/>
    <property type="project" value="InterPro"/>
</dbReference>
<dbReference type="SUPFAM" id="SSF81296">
    <property type="entry name" value="E set domains"/>
    <property type="match status" value="1"/>
</dbReference>
<feature type="region of interest" description="Disordered" evidence="7">
    <location>
        <begin position="1"/>
        <end position="34"/>
    </location>
</feature>
<dbReference type="GO" id="GO:0016020">
    <property type="term" value="C:membrane"/>
    <property type="evidence" value="ECO:0007669"/>
    <property type="project" value="TreeGrafter"/>
</dbReference>
<dbReference type="Proteomes" id="UP001374579">
    <property type="component" value="Unassembled WGS sequence"/>
</dbReference>
<evidence type="ECO:0000256" key="1">
    <source>
        <dbReference type="ARBA" id="ARBA00004496"/>
    </source>
</evidence>
<evidence type="ECO:0000256" key="2">
    <source>
        <dbReference type="ARBA" id="ARBA00009758"/>
    </source>
</evidence>
<dbReference type="GO" id="GO:0005829">
    <property type="term" value="C:cytosol"/>
    <property type="evidence" value="ECO:0007669"/>
    <property type="project" value="TreeGrafter"/>
</dbReference>
<evidence type="ECO:0000256" key="6">
    <source>
        <dbReference type="ARBA" id="ARBA00080671"/>
    </source>
</evidence>
<dbReference type="PANTHER" id="PTHR10980">
    <property type="entry name" value="RHO GDP-DISSOCIATION INHIBITOR"/>
    <property type="match status" value="1"/>
</dbReference>
<evidence type="ECO:0000313" key="8">
    <source>
        <dbReference type="EMBL" id="KAK7113078.1"/>
    </source>
</evidence>
<evidence type="ECO:0000256" key="4">
    <source>
        <dbReference type="ARBA" id="ARBA00053735"/>
    </source>
</evidence>
<evidence type="ECO:0000256" key="3">
    <source>
        <dbReference type="ARBA" id="ARBA00022490"/>
    </source>
</evidence>
<proteinExistence type="inferred from homology"/>
<comment type="subcellular location">
    <subcellularLocation>
        <location evidence="1">Cytoplasm</location>
    </subcellularLocation>
</comment>
<evidence type="ECO:0000256" key="5">
    <source>
        <dbReference type="ARBA" id="ARBA00073845"/>
    </source>
</evidence>
<keyword evidence="3" id="KW-0963">Cytoplasm</keyword>
<evidence type="ECO:0000313" key="9">
    <source>
        <dbReference type="Proteomes" id="UP001374579"/>
    </source>
</evidence>
<dbReference type="InterPro" id="IPR000406">
    <property type="entry name" value="Rho_GDI"/>
</dbReference>